<protein>
    <submittedName>
        <fullName evidence="2">Uncharacterized protein</fullName>
    </submittedName>
</protein>
<gene>
    <name evidence="2" type="ORF">NCGR_LOCUS2233</name>
</gene>
<feature type="compositionally biased region" description="Polar residues" evidence="1">
    <location>
        <begin position="41"/>
        <end position="56"/>
    </location>
</feature>
<feature type="region of interest" description="Disordered" evidence="1">
    <location>
        <begin position="25"/>
        <end position="74"/>
    </location>
</feature>
<accession>A0A811MG01</accession>
<proteinExistence type="predicted"/>
<organism evidence="2 3">
    <name type="scientific">Miscanthus lutarioriparius</name>
    <dbReference type="NCBI Taxonomy" id="422564"/>
    <lineage>
        <taxon>Eukaryota</taxon>
        <taxon>Viridiplantae</taxon>
        <taxon>Streptophyta</taxon>
        <taxon>Embryophyta</taxon>
        <taxon>Tracheophyta</taxon>
        <taxon>Spermatophyta</taxon>
        <taxon>Magnoliopsida</taxon>
        <taxon>Liliopsida</taxon>
        <taxon>Poales</taxon>
        <taxon>Poaceae</taxon>
        <taxon>PACMAD clade</taxon>
        <taxon>Panicoideae</taxon>
        <taxon>Andropogonodae</taxon>
        <taxon>Andropogoneae</taxon>
        <taxon>Saccharinae</taxon>
        <taxon>Miscanthus</taxon>
    </lineage>
</organism>
<comment type="caution">
    <text evidence="2">The sequence shown here is derived from an EMBL/GenBank/DDBJ whole genome shotgun (WGS) entry which is preliminary data.</text>
</comment>
<name>A0A811MG01_9POAL</name>
<evidence type="ECO:0000313" key="2">
    <source>
        <dbReference type="EMBL" id="CAD6204198.1"/>
    </source>
</evidence>
<sequence length="102" mass="11316">MRNSYKTELARQILLSFIVKSVHDSLGSAQAKPERKPSGSDEATNEQSSNLGNNASGRKDSDKQEKAMEVPKGLKDTEGFTFVSKCRRRPQPFLNPINGLYS</sequence>
<evidence type="ECO:0000313" key="3">
    <source>
        <dbReference type="Proteomes" id="UP000604825"/>
    </source>
</evidence>
<dbReference type="EMBL" id="CAJGYO010000001">
    <property type="protein sequence ID" value="CAD6204198.1"/>
    <property type="molecule type" value="Genomic_DNA"/>
</dbReference>
<reference evidence="2" key="1">
    <citation type="submission" date="2020-10" db="EMBL/GenBank/DDBJ databases">
        <authorList>
            <person name="Han B."/>
            <person name="Lu T."/>
            <person name="Zhao Q."/>
            <person name="Huang X."/>
            <person name="Zhao Y."/>
        </authorList>
    </citation>
    <scope>NUCLEOTIDE SEQUENCE</scope>
</reference>
<keyword evidence="3" id="KW-1185">Reference proteome</keyword>
<feature type="compositionally biased region" description="Basic and acidic residues" evidence="1">
    <location>
        <begin position="57"/>
        <end position="74"/>
    </location>
</feature>
<dbReference type="Proteomes" id="UP000604825">
    <property type="component" value="Unassembled WGS sequence"/>
</dbReference>
<dbReference type="AlphaFoldDB" id="A0A811MG01"/>
<dbReference type="OrthoDB" id="1736364at2759"/>
<evidence type="ECO:0000256" key="1">
    <source>
        <dbReference type="SAM" id="MobiDB-lite"/>
    </source>
</evidence>